<proteinExistence type="predicted"/>
<organism evidence="1 2">
    <name type="scientific">Drosophila gunungcola</name>
    <name type="common">fruit fly</name>
    <dbReference type="NCBI Taxonomy" id="103775"/>
    <lineage>
        <taxon>Eukaryota</taxon>
        <taxon>Metazoa</taxon>
        <taxon>Ecdysozoa</taxon>
        <taxon>Arthropoda</taxon>
        <taxon>Hexapoda</taxon>
        <taxon>Insecta</taxon>
        <taxon>Pterygota</taxon>
        <taxon>Neoptera</taxon>
        <taxon>Endopterygota</taxon>
        <taxon>Diptera</taxon>
        <taxon>Brachycera</taxon>
        <taxon>Muscomorpha</taxon>
        <taxon>Ephydroidea</taxon>
        <taxon>Drosophilidae</taxon>
        <taxon>Drosophila</taxon>
        <taxon>Sophophora</taxon>
    </lineage>
</organism>
<reference evidence="1" key="1">
    <citation type="journal article" date="2023" name="Genome Biol. Evol.">
        <title>Long-read-based Genome Assembly of Drosophila gunungcola Reveals Fewer Chemosensory Genes in Flower-breeding Species.</title>
        <authorList>
            <person name="Negi A."/>
            <person name="Liao B.Y."/>
            <person name="Yeh S.D."/>
        </authorList>
    </citation>
    <scope>NUCLEOTIDE SEQUENCE</scope>
    <source>
        <strain evidence="1">Sukarami</strain>
    </source>
</reference>
<comment type="caution">
    <text evidence="1">The sequence shown here is derived from an EMBL/GenBank/DDBJ whole genome shotgun (WGS) entry which is preliminary data.</text>
</comment>
<dbReference type="EMBL" id="JAMKOV010000004">
    <property type="protein sequence ID" value="KAI8040279.1"/>
    <property type="molecule type" value="Genomic_DNA"/>
</dbReference>
<dbReference type="AlphaFoldDB" id="A0A9Q0BQP8"/>
<gene>
    <name evidence="1" type="ORF">M5D96_006219</name>
</gene>
<dbReference type="Proteomes" id="UP001059596">
    <property type="component" value="Unassembled WGS sequence"/>
</dbReference>
<name>A0A9Q0BQP8_9MUSC</name>
<sequence length="40" mass="4779">MWVRVMASGKGNRACQMEFLKPYLNRIPFRELLQRPAQKN</sequence>
<keyword evidence="2" id="KW-1185">Reference proteome</keyword>
<protein>
    <submittedName>
        <fullName evidence="1">Uncharacterized protein</fullName>
    </submittedName>
</protein>
<evidence type="ECO:0000313" key="1">
    <source>
        <dbReference type="EMBL" id="KAI8040279.1"/>
    </source>
</evidence>
<evidence type="ECO:0000313" key="2">
    <source>
        <dbReference type="Proteomes" id="UP001059596"/>
    </source>
</evidence>
<accession>A0A9Q0BQP8</accession>